<evidence type="ECO:0000256" key="1">
    <source>
        <dbReference type="ARBA" id="ARBA00022448"/>
    </source>
</evidence>
<keyword evidence="4" id="KW-1185">Reference proteome</keyword>
<name>W1P4M1_AMBTC</name>
<dbReference type="Proteomes" id="UP000017836">
    <property type="component" value="Unassembled WGS sequence"/>
</dbReference>
<dbReference type="STRING" id="13333.W1P4M1"/>
<feature type="non-terminal residue" evidence="3">
    <location>
        <position position="2664"/>
    </location>
</feature>
<dbReference type="CDD" id="cd00030">
    <property type="entry name" value="C2"/>
    <property type="match status" value="1"/>
</dbReference>
<evidence type="ECO:0000313" key="3">
    <source>
        <dbReference type="EMBL" id="ERN01905.1"/>
    </source>
</evidence>
<organism evidence="3 4">
    <name type="scientific">Amborella trichopoda</name>
    <dbReference type="NCBI Taxonomy" id="13333"/>
    <lineage>
        <taxon>Eukaryota</taxon>
        <taxon>Viridiplantae</taxon>
        <taxon>Streptophyta</taxon>
        <taxon>Embryophyta</taxon>
        <taxon>Tracheophyta</taxon>
        <taxon>Spermatophyta</taxon>
        <taxon>Magnoliopsida</taxon>
        <taxon>Amborellales</taxon>
        <taxon>Amborellaceae</taxon>
        <taxon>Amborella</taxon>
    </lineage>
</organism>
<dbReference type="Pfam" id="PF06101">
    <property type="entry name" value="Vps62"/>
    <property type="match status" value="2"/>
</dbReference>
<dbReference type="PANTHER" id="PTHR45523">
    <property type="entry name" value="TETRATRICOPEPTIDE REPEAT (TPR)-CONTAINING PROTEIN-RELATED"/>
    <property type="match status" value="1"/>
</dbReference>
<proteinExistence type="predicted"/>
<evidence type="ECO:0000259" key="2">
    <source>
        <dbReference type="Pfam" id="PF12624"/>
    </source>
</evidence>
<dbReference type="InterPro" id="IPR035892">
    <property type="entry name" value="C2_domain_sf"/>
</dbReference>
<keyword evidence="1" id="KW-0813">Transport</keyword>
<dbReference type="PANTHER" id="PTHR45523:SF2">
    <property type="entry name" value="OS02G0470600 PROTEIN"/>
    <property type="match status" value="1"/>
</dbReference>
<dbReference type="GO" id="GO:0019722">
    <property type="term" value="P:calcium-mediated signaling"/>
    <property type="evidence" value="ECO:0007669"/>
    <property type="project" value="EnsemblPlants"/>
</dbReference>
<protein>
    <recommendedName>
        <fullName evidence="2">Chorein N-terminal domain-containing protein</fullName>
    </recommendedName>
</protein>
<dbReference type="eggNOG" id="KOG1809">
    <property type="taxonomic scope" value="Eukaryota"/>
</dbReference>
<dbReference type="EMBL" id="KI394680">
    <property type="protein sequence ID" value="ERN01905.1"/>
    <property type="molecule type" value="Genomic_DNA"/>
</dbReference>
<evidence type="ECO:0000313" key="4">
    <source>
        <dbReference type="Proteomes" id="UP000017836"/>
    </source>
</evidence>
<dbReference type="OMA" id="CISSDQN"/>
<dbReference type="HOGENOM" id="CLU_000676_0_0_1"/>
<dbReference type="Gramene" id="ERN01905">
    <property type="protein sequence ID" value="ERN01905"/>
    <property type="gene ID" value="AMTR_s00089p00172750"/>
</dbReference>
<sequence>MFLVREIDDDEVFVWEIESSLGPRFFLRRGMHYRDHVFRERKRVKRESERRAPVLHLLRRYLGEYVQGLSAEALRISVWKGDVVLKDLQLKAEALNSLKLPVTIKAGFIGTITLQVPWKSLGKEPVIVLVDRIFALAHPAVDGRTLSEVDIEKIFQAKLRQTEETELAIIEAKDSKLRSGNSSNENSWLGSLIATIIGNLKISISNVHIRYEDTVSNPGRPFCSGITLAKLAAVTMDEQGNETFDTSGLLDKLRKSLQLERLAVYHDSDCTPWKLDRNWEDLSPKEWIEIFEDGINNLEVSKWAANRIYMVSPINGVLQYHRLGKQERKDPNIPLEKASLVLSDVSLTVTEDQYCDFIKLLEIFSRYKTYVEVSHLRPGVPVSKDPHAWWRYAAQAGLQLKKMCYRFSWDRVRHFCQLRRCYIQLYASSLQQADGTVSTQLRQIERDLDSKVILLWRLLAHAKVESVKSKEAAQSRRQMKRSWWPFGWRSSSGDTPIVEYSKESHLLEDRLTKEEWLAINKILSYQSDEEMNFPFGKDSQNTIHFLVNISIGQAAARIINIRQTEIICGRFEHLQICTKFCPKSIQCNIKLRFYGLSSPEGSIVQSVINEKKADALSATFVHSPHGENVDWQLSATIAPCHVTVLMASYNRFVDFLNRTHAVSPTVASETATALQLKIEKVTRKAQEQFQFVLEEQSRFALDIDFDAPKLRIPLETNENIPSDGSFILDFGHFTLHSKNHFDEQRQSLYSRFYISGRDIAAFFVTGFESADNRDVNLNQAIFGSQICCLPLPKNVSQFYPLIDRCGTSVIVDQIKVPHPSYPSTRVSFQVPNLGIHFSPARYGRIMELLSILYGTLETNDSADTKDFQTCRVSWHPAELSADARILVWRGEAMRRRWKGTLGDQGQEGIQLNLVHWGGDLTVKMKLHSLKIKDELQGRFSGSIKYLACSVLKDDTVNAHCGSPRGAELSKPMLEDDDNFKDALPEFSMPNLGFNSLNNLEMPSSEFSDPIDIAGCCGTSSPMNSFIFHDSGQVRGKYISGEVFYEAQDSDISDFVSVSLLTRHPGSPKYSGTDMQMNIRMSRLDFFCNRPTLVALIGFGLDLSILNAGLDSASDANATVRTAFTESTQDAESVEATERTFVKGLLGYGKARVVFYLIMDVDSVRIFLNKEDDSPLAMFVQESFRLDLKVHPGSLSIEGTLGNLRLCDMSLGPDHWWGWLCDIRDQGAESLIKFTFQSYNVEDDDYDGYEYSLSGRLSAVRIVFLYRFVQEITSYFMELANPQTEEAIRLVDKVGGVEWLIQKYEIDGATAVKLDLSLDTPIIIVPRNSKSKDFMQLDLGHLQVRNSFSWHGCQEKDPSAVHLDVLHAEIQGINMAVGIDGVLGKPMIRQGQGLQIQVRRSLRDVFRKVPMMSVEVKVGVLHGVINDKEYSVILDCAYMNISEEPQLPPSFRGSSTGPNGSIRLLVDKVNFNSQIFLSRTVTVVTVEVNYALLELCNGIVEESPLAHIALQGLWLSYRTTSLSESDLYVTIPKFSILDIRLDIKPEMRLMLGSSFDAEKLGIYNISGSIGDTKMSYLDDLNGKKIVEGFVADPPSVTMLLLDYRVRAHSQSFVVRIQQPRVLVVLDFLLAVGEFFVPALGSITGREETLNPHNDPMIKNDHIVLSAAYYEQRDDIVYLSHDQQLIVDVFDIDEFTYDGCGGTICLREAFDLKGNPLVGLNPIIFIGCRKKLRFKNVKIENGALLWKYTYLSADSSYSISAEDGVSISLLESISSLKDTGNLECLSKSSNHSSDAPMETGGGLSEIRSITFEAQIVSPEFIFYDSTKRSFDDALHGEKLLRAKMDVSFMFAAKGKDTWVRALIKDLTIEAGSGLVILDPVDISGGYTCLKDKTNISVVSSDIYIRLSLSAISLVLHLQNQAAAALQFGNASPVASCTNFVRVWTSRKGNRTWQGLTIWRPQAPSGYVILGDCVTSGPTTPSQVVMAVSNTYGRVRKPISFQLLGLFSNIQGLEEDATQSEDQSDGDSDCSLWMPIAPLGYCALGCIAQIGSRPPPNHIVYCIRSDLVTSAAFSDCILYVPPDRRFSSGFSIWRLENCLGSFYAHASTECPPKTVLCDLRDILRRSPTQQSNSINIPSLDISMKNNNDIREADQGVTSYGWDMLRSISKSSSYYMSTPHFERIWWDKGSDHRKPVSIWRPLPRPGFSILGDCITEGLEPPTLGLMFKNDTSGLSAKPVQFTRIAHVVGKGIEEAFFWYPISPPGYASMGCIVSRTDAMPCVESLCCLRMDLVNQANISDEAISKGSSSRGSNNWSIWKVKNQASTFLARSDLRKPSSRLAYSIADCVKPKSRQNISAEMKLRCFSLTVLDGLYGMMTPLFDTTVSNLNLVTTGRLEAMNAVLISSIAASTFNSQLEVWEPLVEPFDGIFKYESYESDIHMPSRVGKRVRIAATSTVNLNITAANLETCVGSVVSWRRQVELEEKLMKATEEADNGRGQLDGSTCFALEEDDFRKVIIENKLGCDIYVKKYVQNSKEIESLKHEESTSAWLPPPRFSDRFNFATEMRENHHYVTVHILESKGLTLLDDGNKHDFFCALRLVSASQAMDQQKLFPQSARTRCVKPLISENKSELQGTVRWNELFIFEVPRKGPANLELEVTNLASKAGK</sequence>
<dbReference type="GO" id="GO:0099503">
    <property type="term" value="C:secretory vesicle"/>
    <property type="evidence" value="ECO:0007669"/>
    <property type="project" value="EnsemblPlants"/>
</dbReference>
<dbReference type="InterPro" id="IPR026854">
    <property type="entry name" value="VPS13_N"/>
</dbReference>
<dbReference type="Pfam" id="PF12624">
    <property type="entry name" value="VPS13_N"/>
    <property type="match status" value="1"/>
</dbReference>
<reference evidence="4" key="1">
    <citation type="journal article" date="2013" name="Science">
        <title>The Amborella genome and the evolution of flowering plants.</title>
        <authorList>
            <consortium name="Amborella Genome Project"/>
        </authorList>
    </citation>
    <scope>NUCLEOTIDE SEQUENCE [LARGE SCALE GENOMIC DNA]</scope>
</reference>
<dbReference type="InterPro" id="IPR009291">
    <property type="entry name" value="Vps62"/>
</dbReference>
<dbReference type="SUPFAM" id="SSF49562">
    <property type="entry name" value="C2 domain (Calcium/lipid-binding domain, CaLB)"/>
    <property type="match status" value="1"/>
</dbReference>
<gene>
    <name evidence="3" type="ORF">AMTR_s00089p00172750</name>
</gene>
<accession>W1P4M1</accession>
<feature type="domain" description="Chorein N-terminal" evidence="2">
    <location>
        <begin position="56"/>
        <end position="748"/>
    </location>
</feature>